<dbReference type="SUPFAM" id="SSF52540">
    <property type="entry name" value="P-loop containing nucleoside triphosphate hydrolases"/>
    <property type="match status" value="1"/>
</dbReference>
<protein>
    <submittedName>
        <fullName evidence="1">DNA topology modulation protein</fullName>
    </submittedName>
</protein>
<dbReference type="PANTHER" id="PTHR37816:SF3">
    <property type="entry name" value="MODULATES DNA TOPOLOGY"/>
    <property type="match status" value="1"/>
</dbReference>
<dbReference type="Gene3D" id="3.40.50.300">
    <property type="entry name" value="P-loop containing nucleotide triphosphate hydrolases"/>
    <property type="match status" value="1"/>
</dbReference>
<dbReference type="EMBL" id="JAPRAT010000006">
    <property type="protein sequence ID" value="MCZ0702513.1"/>
    <property type="molecule type" value="Genomic_DNA"/>
</dbReference>
<dbReference type="InterPro" id="IPR052922">
    <property type="entry name" value="Cytidylate_Kinase-2"/>
</dbReference>
<accession>A0A9J6RBA2</accession>
<reference evidence="1" key="1">
    <citation type="submission" date="2022-11" db="EMBL/GenBank/DDBJ databases">
        <title>WGS of Natronobacillus azotifigens 24KS-1, an anaerobic diazotrophic haloalkaliphile from soda-rich habitats.</title>
        <authorList>
            <person name="Sorokin D.Y."/>
            <person name="Merkel A.Y."/>
        </authorList>
    </citation>
    <scope>NUCLEOTIDE SEQUENCE</scope>
    <source>
        <strain evidence="1">24KS-1</strain>
    </source>
</reference>
<evidence type="ECO:0000313" key="2">
    <source>
        <dbReference type="Proteomes" id="UP001084197"/>
    </source>
</evidence>
<comment type="caution">
    <text evidence="1">The sequence shown here is derived from an EMBL/GenBank/DDBJ whole genome shotgun (WGS) entry which is preliminary data.</text>
</comment>
<dbReference type="Proteomes" id="UP001084197">
    <property type="component" value="Unassembled WGS sequence"/>
</dbReference>
<dbReference type="PANTHER" id="PTHR37816">
    <property type="entry name" value="YALI0E33011P"/>
    <property type="match status" value="1"/>
</dbReference>
<evidence type="ECO:0000313" key="1">
    <source>
        <dbReference type="EMBL" id="MCZ0702513.1"/>
    </source>
</evidence>
<dbReference type="AlphaFoldDB" id="A0A9J6RBA2"/>
<sequence>MKKIIVIGCGGSGKSTLARKLGIKLSLPVHHLDRLFWQPGWVSIDKEHMRELQEKIVSGEEWIMDGNYGSTLDLRLAACDTVIYLNYPTWRCLYGILKRRFHYRKKTRPDMTEGCNERLNWEFFRWVARFQKVQAPVIQKKIVACEHEKTIYSFSSPKQTEAFLQSLDKVKLQSSGGF</sequence>
<proteinExistence type="predicted"/>
<dbReference type="InterPro" id="IPR027417">
    <property type="entry name" value="P-loop_NTPase"/>
</dbReference>
<name>A0A9J6RBA2_9BACI</name>
<organism evidence="1 2">
    <name type="scientific">Natronobacillus azotifigens</name>
    <dbReference type="NCBI Taxonomy" id="472978"/>
    <lineage>
        <taxon>Bacteria</taxon>
        <taxon>Bacillati</taxon>
        <taxon>Bacillota</taxon>
        <taxon>Bacilli</taxon>
        <taxon>Bacillales</taxon>
        <taxon>Bacillaceae</taxon>
        <taxon>Natronobacillus</taxon>
    </lineage>
</organism>
<dbReference type="NCBIfam" id="NF005994">
    <property type="entry name" value="PRK08118.1"/>
    <property type="match status" value="1"/>
</dbReference>
<dbReference type="RefSeq" id="WP_268779285.1">
    <property type="nucleotide sequence ID" value="NZ_JAPRAT010000006.1"/>
</dbReference>
<gene>
    <name evidence="1" type="ORF">OWO01_04730</name>
</gene>
<keyword evidence="2" id="KW-1185">Reference proteome</keyword>